<dbReference type="Pfam" id="PF14224">
    <property type="entry name" value="DUF4331"/>
    <property type="match status" value="1"/>
</dbReference>
<comment type="caution">
    <text evidence="2">The sequence shown here is derived from an EMBL/GenBank/DDBJ whole genome shotgun (WGS) entry which is preliminary data.</text>
</comment>
<evidence type="ECO:0000313" key="2">
    <source>
        <dbReference type="EMBL" id="MEK7948901.1"/>
    </source>
</evidence>
<sequence>MKSSHKILTPLAAFCALSVAGPASGSSHSDAPLIKQDPQANLTDVYAFMGTRYDNPAAQVLNVIVSVRPFSDPGDGVIYERFADDALYTINLTDPTTGKVTYSFDFEFSPITDVKNENTILSYGRGTGVGPITTIGDANQNFTQTYDLTVSEVRPPGKSGKLRENFVAKALPVSPPNVGKRTTPAYNDANGKAVSGATTIANLDSLTKQAISPVSDGIVAWAGPREDGFYADTPGIFDFLDPRIINNNGNSADGLGQDGGGQDGFKGFNVLSFGVQIPVALLKPAAFDNPFIPGVQQGVGVYASVSRHATTTRRTGAPPNSRGGWVQVNRLGNPLFNEVLVALKDKDRYNATDPKDDEQYRKYAENPEVAFLINAVLFADPEGDGPLAITGRTDLASVFLPDVVRVDTTTGPVLLPGQAGFNRLSFIGGDAGGWPNGRRPGDDVVDIALTAVASGPAYTTITVVGDNVAANDQLYNQVFPYLGTPHAGSAVNQRTKP</sequence>
<feature type="chain" id="PRO_5047338973" evidence="1">
    <location>
        <begin position="26"/>
        <end position="497"/>
    </location>
</feature>
<accession>A0ABU9ANX1</accession>
<dbReference type="RefSeq" id="WP_341402237.1">
    <property type="nucleotide sequence ID" value="NZ_JBBUKT010000001.1"/>
</dbReference>
<dbReference type="EMBL" id="JBBUKT010000001">
    <property type="protein sequence ID" value="MEK7948901.1"/>
    <property type="molecule type" value="Genomic_DNA"/>
</dbReference>
<dbReference type="InterPro" id="IPR025566">
    <property type="entry name" value="DUF4331"/>
</dbReference>
<keyword evidence="3" id="KW-1185">Reference proteome</keyword>
<proteinExistence type="predicted"/>
<reference evidence="2 3" key="1">
    <citation type="submission" date="2024-04" db="EMBL/GenBank/DDBJ databases">
        <title>Luteolibacter sp. isolated from soil.</title>
        <authorList>
            <person name="An J."/>
        </authorList>
    </citation>
    <scope>NUCLEOTIDE SEQUENCE [LARGE SCALE GENOMIC DNA]</scope>
    <source>
        <strain evidence="2 3">Y139</strain>
    </source>
</reference>
<keyword evidence="1" id="KW-0732">Signal</keyword>
<evidence type="ECO:0000256" key="1">
    <source>
        <dbReference type="SAM" id="SignalP"/>
    </source>
</evidence>
<evidence type="ECO:0000313" key="3">
    <source>
        <dbReference type="Proteomes" id="UP001371305"/>
    </source>
</evidence>
<protein>
    <submittedName>
        <fullName evidence="2">DUF4331 domain-containing protein</fullName>
    </submittedName>
</protein>
<gene>
    <name evidence="2" type="ORF">WKV53_00255</name>
</gene>
<organism evidence="2 3">
    <name type="scientific">Luteolibacter soli</name>
    <dbReference type="NCBI Taxonomy" id="3135280"/>
    <lineage>
        <taxon>Bacteria</taxon>
        <taxon>Pseudomonadati</taxon>
        <taxon>Verrucomicrobiota</taxon>
        <taxon>Verrucomicrobiia</taxon>
        <taxon>Verrucomicrobiales</taxon>
        <taxon>Verrucomicrobiaceae</taxon>
        <taxon>Luteolibacter</taxon>
    </lineage>
</organism>
<feature type="signal peptide" evidence="1">
    <location>
        <begin position="1"/>
        <end position="25"/>
    </location>
</feature>
<dbReference type="Proteomes" id="UP001371305">
    <property type="component" value="Unassembled WGS sequence"/>
</dbReference>
<name>A0ABU9ANX1_9BACT</name>